<protein>
    <submittedName>
        <fullName evidence="1">Uncharacterized protein</fullName>
    </submittedName>
</protein>
<comment type="caution">
    <text evidence="1">The sequence shown here is derived from an EMBL/GenBank/DDBJ whole genome shotgun (WGS) entry which is preliminary data.</text>
</comment>
<sequence length="41" mass="4721">MLFLQKWTKSVLIDTEKQCENLEAIYSKSTGLFLVKLSRTG</sequence>
<evidence type="ECO:0000313" key="2">
    <source>
        <dbReference type="Proteomes" id="UP000054826"/>
    </source>
</evidence>
<accession>A0A0V1H6J7</accession>
<dbReference type="AlphaFoldDB" id="A0A0V1H6J7"/>
<evidence type="ECO:0000313" key="1">
    <source>
        <dbReference type="EMBL" id="KRZ06035.1"/>
    </source>
</evidence>
<reference evidence="1 2" key="1">
    <citation type="submission" date="2015-01" db="EMBL/GenBank/DDBJ databases">
        <title>Evolution of Trichinella species and genotypes.</title>
        <authorList>
            <person name="Korhonen P.K."/>
            <person name="Edoardo P."/>
            <person name="Giuseppe L.R."/>
            <person name="Gasser R.B."/>
        </authorList>
    </citation>
    <scope>NUCLEOTIDE SEQUENCE [LARGE SCALE GENOMIC DNA]</scope>
    <source>
        <strain evidence="1">ISS176</strain>
    </source>
</reference>
<gene>
    <name evidence="1" type="ORF">T4C_13805</name>
</gene>
<dbReference type="Proteomes" id="UP000054826">
    <property type="component" value="Unassembled WGS sequence"/>
</dbReference>
<proteinExistence type="predicted"/>
<dbReference type="EMBL" id="JYDV01000687">
    <property type="protein sequence ID" value="KRZ06035.1"/>
    <property type="molecule type" value="Genomic_DNA"/>
</dbReference>
<organism evidence="1 2">
    <name type="scientific">Trichinella pseudospiralis</name>
    <name type="common">Parasitic roundworm</name>
    <dbReference type="NCBI Taxonomy" id="6337"/>
    <lineage>
        <taxon>Eukaryota</taxon>
        <taxon>Metazoa</taxon>
        <taxon>Ecdysozoa</taxon>
        <taxon>Nematoda</taxon>
        <taxon>Enoplea</taxon>
        <taxon>Dorylaimia</taxon>
        <taxon>Trichinellida</taxon>
        <taxon>Trichinellidae</taxon>
        <taxon>Trichinella</taxon>
    </lineage>
</organism>
<name>A0A0V1H6J7_TRIPS</name>